<sequence length="88" mass="9856">MVTPTLGVLVNPLWNIMMASFQALNKTNPNLTSNCWLCFDAQPPFYEAIGLNCTYNVTNDNYPIECNWNQKTAKVTLKRVIGQGKCIG</sequence>
<dbReference type="AlphaFoldDB" id="A0A7L3PRA8"/>
<evidence type="ECO:0000313" key="2">
    <source>
        <dbReference type="Proteomes" id="UP000551443"/>
    </source>
</evidence>
<name>A0A7L3PRA8_9DEND</name>
<proteinExistence type="predicted"/>
<dbReference type="InterPro" id="IPR018154">
    <property type="entry name" value="TLV/ENV_coat_polyprotein"/>
</dbReference>
<gene>
    <name evidence="1" type="primary">Fv4_0</name>
    <name evidence="1" type="ORF">XIPELE_R15111</name>
</gene>
<evidence type="ECO:0000313" key="1">
    <source>
        <dbReference type="EMBL" id="NXU92261.1"/>
    </source>
</evidence>
<dbReference type="EMBL" id="VZUH01030947">
    <property type="protein sequence ID" value="NXU92261.1"/>
    <property type="molecule type" value="Genomic_DNA"/>
</dbReference>
<feature type="non-terminal residue" evidence="1">
    <location>
        <position position="1"/>
    </location>
</feature>
<keyword evidence="2" id="KW-1185">Reference proteome</keyword>
<comment type="caution">
    <text evidence="1">The sequence shown here is derived from an EMBL/GenBank/DDBJ whole genome shotgun (WGS) entry which is preliminary data.</text>
</comment>
<feature type="non-terminal residue" evidence="1">
    <location>
        <position position="88"/>
    </location>
</feature>
<dbReference type="Proteomes" id="UP000551443">
    <property type="component" value="Unassembled WGS sequence"/>
</dbReference>
<organism evidence="1 2">
    <name type="scientific">Xiphorhynchus elegans</name>
    <name type="common">elegant woodcreeper</name>
    <dbReference type="NCBI Taxonomy" id="269412"/>
    <lineage>
        <taxon>Eukaryota</taxon>
        <taxon>Metazoa</taxon>
        <taxon>Chordata</taxon>
        <taxon>Craniata</taxon>
        <taxon>Vertebrata</taxon>
        <taxon>Euteleostomi</taxon>
        <taxon>Archelosauria</taxon>
        <taxon>Archosauria</taxon>
        <taxon>Dinosauria</taxon>
        <taxon>Saurischia</taxon>
        <taxon>Theropoda</taxon>
        <taxon>Coelurosauria</taxon>
        <taxon>Aves</taxon>
        <taxon>Neognathae</taxon>
        <taxon>Neoaves</taxon>
        <taxon>Telluraves</taxon>
        <taxon>Australaves</taxon>
        <taxon>Passeriformes</taxon>
        <taxon>Dendrocolaptidae</taxon>
        <taxon>Xiphorhynchus</taxon>
    </lineage>
</organism>
<dbReference type="Pfam" id="PF00429">
    <property type="entry name" value="TLV_coat"/>
    <property type="match status" value="1"/>
</dbReference>
<protein>
    <submittedName>
        <fullName evidence="1">ENV2 protein</fullName>
    </submittedName>
</protein>
<accession>A0A7L3PRA8</accession>
<reference evidence="1 2" key="1">
    <citation type="submission" date="2019-09" db="EMBL/GenBank/DDBJ databases">
        <title>Bird 10,000 Genomes (B10K) Project - Family phase.</title>
        <authorList>
            <person name="Zhang G."/>
        </authorList>
    </citation>
    <scope>NUCLEOTIDE SEQUENCE [LARGE SCALE GENOMIC DNA]</scope>
    <source>
        <strain evidence="1">OUT-0059</strain>
        <tissue evidence="1">Muscle</tissue>
    </source>
</reference>